<evidence type="ECO:0000256" key="3">
    <source>
        <dbReference type="ARBA" id="ARBA00022964"/>
    </source>
</evidence>
<evidence type="ECO:0000313" key="8">
    <source>
        <dbReference type="Proteomes" id="UP000333828"/>
    </source>
</evidence>
<dbReference type="InterPro" id="IPR010300">
    <property type="entry name" value="CDO_1"/>
</dbReference>
<comment type="similarity">
    <text evidence="1">Belongs to the cysteine dioxygenase family.</text>
</comment>
<keyword evidence="5 6" id="KW-0408">Iron</keyword>
<protein>
    <submittedName>
        <fullName evidence="7">Cysteine dioxygenase</fullName>
    </submittedName>
</protein>
<dbReference type="SUPFAM" id="SSF51182">
    <property type="entry name" value="RmlC-like cupins"/>
    <property type="match status" value="1"/>
</dbReference>
<evidence type="ECO:0000256" key="2">
    <source>
        <dbReference type="ARBA" id="ARBA00022723"/>
    </source>
</evidence>
<dbReference type="Proteomes" id="UP000333828">
    <property type="component" value="Unassembled WGS sequence"/>
</dbReference>
<keyword evidence="3 7" id="KW-0223">Dioxygenase</keyword>
<gene>
    <name evidence="7" type="ORF">PIN31115_02978</name>
</gene>
<dbReference type="EMBL" id="CABPSI010000003">
    <property type="protein sequence ID" value="VVE18010.1"/>
    <property type="molecule type" value="Genomic_DNA"/>
</dbReference>
<dbReference type="AlphaFoldDB" id="A0A5E4W428"/>
<organism evidence="7 8">
    <name type="scientific">Pandoraea iniqua</name>
    <dbReference type="NCBI Taxonomy" id="2508288"/>
    <lineage>
        <taxon>Bacteria</taxon>
        <taxon>Pseudomonadati</taxon>
        <taxon>Pseudomonadota</taxon>
        <taxon>Betaproteobacteria</taxon>
        <taxon>Burkholderiales</taxon>
        <taxon>Burkholderiaceae</taxon>
        <taxon>Pandoraea</taxon>
    </lineage>
</organism>
<reference evidence="7 8" key="1">
    <citation type="submission" date="2019-08" db="EMBL/GenBank/DDBJ databases">
        <authorList>
            <person name="Peeters C."/>
        </authorList>
    </citation>
    <scope>NUCLEOTIDE SEQUENCE [LARGE SCALE GENOMIC DNA]</scope>
    <source>
        <strain evidence="7 8">LMG 31115</strain>
    </source>
</reference>
<dbReference type="PANTHER" id="PTHR12918">
    <property type="entry name" value="CYSTEINE DIOXYGENASE"/>
    <property type="match status" value="1"/>
</dbReference>
<name>A0A5E4W428_9BURK</name>
<sequence length="220" mass="23554">MSSSARKWGNHAAVASISGEPASASVKRADALAPLQTFVATMTALVDRQPDEATIVAEGRAALAALIADDTWLPEEYTQPDPARYTQYRLYVDPQARFSVVSFVWGPGQSTPVHDHTVWGLIGMLRGAEDSLPFSHAADGQLVSAGDPVRLSPGTVEAVSPSLGDIHQVRNAFDDRVSISIHVYGADIGRVERAVYLPDGTRRSFVSGYANPDSPNLVAR</sequence>
<dbReference type="CDD" id="cd10548">
    <property type="entry name" value="cupin_CDO"/>
    <property type="match status" value="1"/>
</dbReference>
<dbReference type="Pfam" id="PF05995">
    <property type="entry name" value="CDO_I"/>
    <property type="match status" value="1"/>
</dbReference>
<evidence type="ECO:0000256" key="1">
    <source>
        <dbReference type="ARBA" id="ARBA00006622"/>
    </source>
</evidence>
<evidence type="ECO:0000256" key="4">
    <source>
        <dbReference type="ARBA" id="ARBA00023002"/>
    </source>
</evidence>
<proteinExistence type="inferred from homology"/>
<feature type="binding site" evidence="6">
    <location>
        <position position="114"/>
    </location>
    <ligand>
        <name>Fe cation</name>
        <dbReference type="ChEBI" id="CHEBI:24875"/>
        <note>catalytic</note>
    </ligand>
</feature>
<keyword evidence="4" id="KW-0560">Oxidoreductase</keyword>
<accession>A0A5E4W428</accession>
<dbReference type="Gene3D" id="2.60.120.10">
    <property type="entry name" value="Jelly Rolls"/>
    <property type="match status" value="1"/>
</dbReference>
<evidence type="ECO:0000313" key="7">
    <source>
        <dbReference type="EMBL" id="VVE18010.1"/>
    </source>
</evidence>
<dbReference type="PANTHER" id="PTHR12918:SF1">
    <property type="entry name" value="CYSTEINE DIOXYGENASE TYPE 1"/>
    <property type="match status" value="1"/>
</dbReference>
<keyword evidence="8" id="KW-1185">Reference proteome</keyword>
<feature type="binding site" evidence="6">
    <location>
        <position position="167"/>
    </location>
    <ligand>
        <name>Fe cation</name>
        <dbReference type="ChEBI" id="CHEBI:24875"/>
        <note>catalytic</note>
    </ligand>
</feature>
<evidence type="ECO:0000256" key="6">
    <source>
        <dbReference type="PIRSR" id="PIRSR610300-51"/>
    </source>
</evidence>
<dbReference type="GO" id="GO:0008198">
    <property type="term" value="F:ferrous iron binding"/>
    <property type="evidence" value="ECO:0007669"/>
    <property type="project" value="TreeGrafter"/>
</dbReference>
<dbReference type="GO" id="GO:0016702">
    <property type="term" value="F:oxidoreductase activity, acting on single donors with incorporation of molecular oxygen, incorporation of two atoms of oxygen"/>
    <property type="evidence" value="ECO:0007669"/>
    <property type="project" value="InterPro"/>
</dbReference>
<feature type="binding site" evidence="6">
    <location>
        <position position="116"/>
    </location>
    <ligand>
        <name>Fe cation</name>
        <dbReference type="ChEBI" id="CHEBI:24875"/>
        <note>catalytic</note>
    </ligand>
</feature>
<evidence type="ECO:0000256" key="5">
    <source>
        <dbReference type="ARBA" id="ARBA00023004"/>
    </source>
</evidence>
<dbReference type="InterPro" id="IPR014710">
    <property type="entry name" value="RmlC-like_jellyroll"/>
</dbReference>
<dbReference type="InterPro" id="IPR011051">
    <property type="entry name" value="RmlC_Cupin_sf"/>
</dbReference>
<dbReference type="Gene3D" id="1.20.5.440">
    <property type="entry name" value="ATP synthase delta/epsilon subunit, C-terminal domain"/>
    <property type="match status" value="1"/>
</dbReference>
<keyword evidence="2 6" id="KW-0479">Metal-binding</keyword>